<dbReference type="InterPro" id="IPR008969">
    <property type="entry name" value="CarboxyPept-like_regulatory"/>
</dbReference>
<dbReference type="SUPFAM" id="SSF63825">
    <property type="entry name" value="YWTD domain"/>
    <property type="match status" value="1"/>
</dbReference>
<keyword evidence="1" id="KW-0732">Signal</keyword>
<name>A0A380BHS4_SPHSI</name>
<proteinExistence type="predicted"/>
<evidence type="ECO:0000256" key="1">
    <source>
        <dbReference type="SAM" id="SignalP"/>
    </source>
</evidence>
<dbReference type="SUPFAM" id="SSF49464">
    <property type="entry name" value="Carboxypeptidase regulatory domain-like"/>
    <property type="match status" value="1"/>
</dbReference>
<dbReference type="PANTHER" id="PTHR46388">
    <property type="entry name" value="NHL REPEAT-CONTAINING PROTEIN 2"/>
    <property type="match status" value="1"/>
</dbReference>
<dbReference type="Gene3D" id="2.120.10.30">
    <property type="entry name" value="TolB, C-terminal domain"/>
    <property type="match status" value="2"/>
</dbReference>
<dbReference type="Proteomes" id="UP000254893">
    <property type="component" value="Unassembled WGS sequence"/>
</dbReference>
<dbReference type="InterPro" id="IPR011042">
    <property type="entry name" value="6-blade_b-propeller_TolB-like"/>
</dbReference>
<dbReference type="PANTHER" id="PTHR46388:SF2">
    <property type="entry name" value="NHL REPEAT-CONTAINING PROTEIN 2"/>
    <property type="match status" value="1"/>
</dbReference>
<dbReference type="EMBL" id="UGYW01000002">
    <property type="protein sequence ID" value="SUJ01677.1"/>
    <property type="molecule type" value="Genomic_DNA"/>
</dbReference>
<evidence type="ECO:0000313" key="2">
    <source>
        <dbReference type="EMBL" id="SUJ01677.1"/>
    </source>
</evidence>
<dbReference type="RefSeq" id="WP_115169241.1">
    <property type="nucleotide sequence ID" value="NZ_UGYW01000002.1"/>
</dbReference>
<gene>
    <name evidence="2" type="ORF">NCTC11388_00862</name>
</gene>
<protein>
    <submittedName>
        <fullName evidence="2">Gluconolactonase</fullName>
    </submittedName>
</protein>
<dbReference type="PROSITE" id="PS51257">
    <property type="entry name" value="PROKAR_LIPOPROTEIN"/>
    <property type="match status" value="1"/>
</dbReference>
<feature type="signal peptide" evidence="1">
    <location>
        <begin position="1"/>
        <end position="18"/>
    </location>
</feature>
<accession>A0A380BHS4</accession>
<organism evidence="2 3">
    <name type="scientific">Sphingobacterium spiritivorum</name>
    <name type="common">Flavobacterium spiritivorum</name>
    <dbReference type="NCBI Taxonomy" id="258"/>
    <lineage>
        <taxon>Bacteria</taxon>
        <taxon>Pseudomonadati</taxon>
        <taxon>Bacteroidota</taxon>
        <taxon>Sphingobacteriia</taxon>
        <taxon>Sphingobacteriales</taxon>
        <taxon>Sphingobacteriaceae</taxon>
        <taxon>Sphingobacterium</taxon>
    </lineage>
</organism>
<sequence>MKRRIYIWMILFTGVSLAACKKNDLWNQSAEVDRGRIVGQLINTEDNNPLKGVKVLFQRQTRANGTQTFIDTVSTDSDGRFSYEITYPNKVQVVIRDTGRYAADTVQVVLEEKKDYTIGLKSHPRFGFSTITTTLTDKDTKAPYANYKVALFVKESATESYSVVDTLVTDLNGRVQFKDIAFPVYYKVKSVANENLYTLDSLEGRIVTKDPLNLNLANAKRALNFYFNSKNFYSLKVDQDARIRIQLKKANGNYEDAKDYSFDSEGAVVIQFNAEYLGGAARVVAVNPSEYPLFGEKIFPITENTINNHTELEFKNATPKYATPVYTNLEVSELNTGSVAFGFPQDAVFDPVSGNTYITDGAVTSGNKIVKIDRFGTASVLIGSGGAGYVDGSLADAKTNGAWGVVVDNKGDLYFTDNNATGGNRIRKITFDASGNGTVSTIAGQASTGNADGIGAAASFNRPSGLAIDKNNNVLYVSEWIGNRIRRIDLSTNRVELLAGSATAQSGDVEGIGSVARFNQLGNALELSPDGKKLFVSGNSSRFGVIDIATKSYKFYTTNAVGSGYRSRGMDIAPNGDLFIYSPSTFRLYKTDVNQPVGTAVLKEIAGTASGRVNGPAASASFNGVLGIMFNPYTNTWYLMEGDASGTKVRVIKSKDVQ</sequence>
<feature type="chain" id="PRO_5016772033" evidence="1">
    <location>
        <begin position="19"/>
        <end position="658"/>
    </location>
</feature>
<reference evidence="2 3" key="1">
    <citation type="submission" date="2018-06" db="EMBL/GenBank/DDBJ databases">
        <authorList>
            <consortium name="Pathogen Informatics"/>
            <person name="Doyle S."/>
        </authorList>
    </citation>
    <scope>NUCLEOTIDE SEQUENCE [LARGE SCALE GENOMIC DNA]</scope>
    <source>
        <strain evidence="2 3">NCTC11388</strain>
    </source>
</reference>
<dbReference type="AlphaFoldDB" id="A0A380BHS4"/>
<evidence type="ECO:0000313" key="3">
    <source>
        <dbReference type="Proteomes" id="UP000254893"/>
    </source>
</evidence>